<feature type="chain" id="PRO_5042814381" description="Lipoprotein" evidence="1">
    <location>
        <begin position="29"/>
        <end position="211"/>
    </location>
</feature>
<keyword evidence="1" id="KW-0732">Signal</keyword>
<organism evidence="2 3">
    <name type="scientific">Paraburkholderia fungorum</name>
    <dbReference type="NCBI Taxonomy" id="134537"/>
    <lineage>
        <taxon>Bacteria</taxon>
        <taxon>Pseudomonadati</taxon>
        <taxon>Pseudomonadota</taxon>
        <taxon>Betaproteobacteria</taxon>
        <taxon>Burkholderiales</taxon>
        <taxon>Burkholderiaceae</taxon>
        <taxon>Paraburkholderia</taxon>
    </lineage>
</organism>
<protein>
    <recommendedName>
        <fullName evidence="4">Lipoprotein</fullName>
    </recommendedName>
</protein>
<evidence type="ECO:0000313" key="2">
    <source>
        <dbReference type="EMBL" id="MDT8843536.1"/>
    </source>
</evidence>
<dbReference type="Proteomes" id="UP001246473">
    <property type="component" value="Unassembled WGS sequence"/>
</dbReference>
<evidence type="ECO:0008006" key="4">
    <source>
        <dbReference type="Google" id="ProtNLM"/>
    </source>
</evidence>
<dbReference type="RefSeq" id="WP_146153384.1">
    <property type="nucleotide sequence ID" value="NZ_JANSLM010000026.1"/>
</dbReference>
<gene>
    <name evidence="2" type="ORF">ParKJ_39655</name>
</gene>
<name>A0AAP5UYY5_9BURK</name>
<proteinExistence type="predicted"/>
<dbReference type="EMBL" id="JANSLM010000026">
    <property type="protein sequence ID" value="MDT8843536.1"/>
    <property type="molecule type" value="Genomic_DNA"/>
</dbReference>
<evidence type="ECO:0000313" key="3">
    <source>
        <dbReference type="Proteomes" id="UP001246473"/>
    </source>
</evidence>
<reference evidence="2" key="1">
    <citation type="submission" date="2022-08" db="EMBL/GenBank/DDBJ databases">
        <authorList>
            <person name="Kim S.-J."/>
        </authorList>
    </citation>
    <scope>NUCLEOTIDE SEQUENCE</scope>
    <source>
        <strain evidence="2">KJ</strain>
    </source>
</reference>
<dbReference type="AlphaFoldDB" id="A0AAP5UYY5"/>
<comment type="caution">
    <text evidence="2">The sequence shown here is derived from an EMBL/GenBank/DDBJ whole genome shotgun (WGS) entry which is preliminary data.</text>
</comment>
<accession>A0AAP5UYY5</accession>
<sequence length="211" mass="22560">MTHPTPIMQIRFVLALAVVVGAVSSLTACSDKSAPNEENFTAAVNQKLASSPQRCLPAGSWPASAEPTDHGNPYAFYDAGVGFVSAGLATVKEAGPNASTNFRKKAIFSLTDEGKKILVREPFQPYPNQQTGRFCYGNIKLTKILKWDAPVTIGSATGTTVYYAYEITDAPKWAVNEQLRAAYSDLANDIAGKGQATLPVTLTNEGWKAAN</sequence>
<feature type="signal peptide" evidence="1">
    <location>
        <begin position="1"/>
        <end position="28"/>
    </location>
</feature>
<evidence type="ECO:0000256" key="1">
    <source>
        <dbReference type="SAM" id="SignalP"/>
    </source>
</evidence>